<dbReference type="Proteomes" id="UP001597214">
    <property type="component" value="Unassembled WGS sequence"/>
</dbReference>
<protein>
    <submittedName>
        <fullName evidence="1">Uncharacterized protein</fullName>
    </submittedName>
</protein>
<keyword evidence="2" id="KW-1185">Reference proteome</keyword>
<evidence type="ECO:0000313" key="1">
    <source>
        <dbReference type="EMBL" id="MFD1736737.1"/>
    </source>
</evidence>
<name>A0ABW4LQE9_9BACI</name>
<dbReference type="RefSeq" id="WP_377927905.1">
    <property type="nucleotide sequence ID" value="NZ_JBHUEM010000011.1"/>
</dbReference>
<organism evidence="1 2">
    <name type="scientific">Bacillus salitolerans</name>
    <dbReference type="NCBI Taxonomy" id="1437434"/>
    <lineage>
        <taxon>Bacteria</taxon>
        <taxon>Bacillati</taxon>
        <taxon>Bacillota</taxon>
        <taxon>Bacilli</taxon>
        <taxon>Bacillales</taxon>
        <taxon>Bacillaceae</taxon>
        <taxon>Bacillus</taxon>
    </lineage>
</organism>
<evidence type="ECO:0000313" key="2">
    <source>
        <dbReference type="Proteomes" id="UP001597214"/>
    </source>
</evidence>
<comment type="caution">
    <text evidence="1">The sequence shown here is derived from an EMBL/GenBank/DDBJ whole genome shotgun (WGS) entry which is preliminary data.</text>
</comment>
<sequence>MQNINKTELQACINECESALSHLQSAMNKVTNEKLQHAARDLEQCISECRSML</sequence>
<accession>A0ABW4LQE9</accession>
<gene>
    <name evidence="1" type="ORF">ACFSCX_09175</name>
</gene>
<reference evidence="2" key="1">
    <citation type="journal article" date="2019" name="Int. J. Syst. Evol. Microbiol.">
        <title>The Global Catalogue of Microorganisms (GCM) 10K type strain sequencing project: providing services to taxonomists for standard genome sequencing and annotation.</title>
        <authorList>
            <consortium name="The Broad Institute Genomics Platform"/>
            <consortium name="The Broad Institute Genome Sequencing Center for Infectious Disease"/>
            <person name="Wu L."/>
            <person name="Ma J."/>
        </authorList>
    </citation>
    <scope>NUCLEOTIDE SEQUENCE [LARGE SCALE GENOMIC DNA]</scope>
    <source>
        <strain evidence="2">CCUG 49339</strain>
    </source>
</reference>
<dbReference type="EMBL" id="JBHUEM010000011">
    <property type="protein sequence ID" value="MFD1736737.1"/>
    <property type="molecule type" value="Genomic_DNA"/>
</dbReference>
<proteinExistence type="predicted"/>